<dbReference type="PANTHER" id="PTHR32099:SF51">
    <property type="entry name" value="CYSTEINE-RICH RECEPTOR-LIKE PROTEIN KINASE 25 ISOFORM X1"/>
    <property type="match status" value="1"/>
</dbReference>
<feature type="region of interest" description="Disordered" evidence="3">
    <location>
        <begin position="258"/>
        <end position="331"/>
    </location>
</feature>
<dbReference type="Gene3D" id="3.30.430.20">
    <property type="entry name" value="Gnk2 domain, C-X8-C-X2-C motif"/>
    <property type="match status" value="2"/>
</dbReference>
<evidence type="ECO:0000259" key="5">
    <source>
        <dbReference type="PROSITE" id="PS51473"/>
    </source>
</evidence>
<keyword evidence="2" id="KW-0677">Repeat</keyword>
<accession>A0AAW1HXZ8</accession>
<feature type="domain" description="Gnk2-homologous" evidence="5">
    <location>
        <begin position="135"/>
        <end position="244"/>
    </location>
</feature>
<name>A0AAW1HXZ8_SAPOF</name>
<dbReference type="Proteomes" id="UP001443914">
    <property type="component" value="Unassembled WGS sequence"/>
</dbReference>
<feature type="signal peptide" evidence="4">
    <location>
        <begin position="1"/>
        <end position="26"/>
    </location>
</feature>
<dbReference type="CDD" id="cd23509">
    <property type="entry name" value="Gnk2-like"/>
    <property type="match status" value="2"/>
</dbReference>
<protein>
    <recommendedName>
        <fullName evidence="5">Gnk2-homologous domain-containing protein</fullName>
    </recommendedName>
</protein>
<keyword evidence="1 4" id="KW-0732">Signal</keyword>
<comment type="caution">
    <text evidence="6">The sequence shown here is derived from an EMBL/GenBank/DDBJ whole genome shotgun (WGS) entry which is preliminary data.</text>
</comment>
<dbReference type="Pfam" id="PF01657">
    <property type="entry name" value="Stress-antifung"/>
    <property type="match status" value="2"/>
</dbReference>
<proteinExistence type="predicted"/>
<evidence type="ECO:0000313" key="7">
    <source>
        <dbReference type="Proteomes" id="UP001443914"/>
    </source>
</evidence>
<dbReference type="EMBL" id="JBDFQZ010000010">
    <property type="protein sequence ID" value="KAK9681714.1"/>
    <property type="molecule type" value="Genomic_DNA"/>
</dbReference>
<evidence type="ECO:0000256" key="4">
    <source>
        <dbReference type="SAM" id="SignalP"/>
    </source>
</evidence>
<evidence type="ECO:0000313" key="6">
    <source>
        <dbReference type="EMBL" id="KAK9681714.1"/>
    </source>
</evidence>
<dbReference type="PANTHER" id="PTHR32099">
    <property type="entry name" value="CYSTEINE-RICH REPEAT SECRETORY PROTEIN"/>
    <property type="match status" value="1"/>
</dbReference>
<evidence type="ECO:0000256" key="1">
    <source>
        <dbReference type="ARBA" id="ARBA00022729"/>
    </source>
</evidence>
<sequence>MATFCHQKIKFLAIFILSIYYVNTNAQLLYQDCYEDFGEYDILSDYGANVDKAIEQLVELASTSYFNKISVGKGGDKVNALFSCRYDMTSDDCQSCLQSSLENVPHCYRSVESAQFYQECTLRYSNATIFSVLEYLPRYSIHSLDAVNDDGEFIQLLSETISDLITETVSEFSVSSRYFATTTADYSVLKTLYALAQCNEDLSSSDCEQCLQIEFGNFTSNYPGAFLGQIFTPSCRLSYKLSSVTMTTPYDFDIPIVTTPDEELTSPPMSSPADDSLTAPPPSDESSMDEETMPPPPPYSSLDDESTMPPPFGSPDEELAPPPPPYKFKKGFSAMKSSGTREVTSYLIALLCVGLFLSNL</sequence>
<dbReference type="InterPro" id="IPR038408">
    <property type="entry name" value="GNK2_sf"/>
</dbReference>
<dbReference type="AlphaFoldDB" id="A0AAW1HXZ8"/>
<feature type="domain" description="Gnk2-homologous" evidence="5">
    <location>
        <begin position="28"/>
        <end position="129"/>
    </location>
</feature>
<keyword evidence="7" id="KW-1185">Reference proteome</keyword>
<evidence type="ECO:0000256" key="3">
    <source>
        <dbReference type="SAM" id="MobiDB-lite"/>
    </source>
</evidence>
<evidence type="ECO:0000256" key="2">
    <source>
        <dbReference type="ARBA" id="ARBA00022737"/>
    </source>
</evidence>
<gene>
    <name evidence="6" type="ORF">RND81_10G022300</name>
</gene>
<reference evidence="6" key="1">
    <citation type="submission" date="2024-03" db="EMBL/GenBank/DDBJ databases">
        <title>WGS assembly of Saponaria officinalis var. Norfolk2.</title>
        <authorList>
            <person name="Jenkins J."/>
            <person name="Shu S."/>
            <person name="Grimwood J."/>
            <person name="Barry K."/>
            <person name="Goodstein D."/>
            <person name="Schmutz J."/>
            <person name="Leebens-Mack J."/>
            <person name="Osbourn A."/>
        </authorList>
    </citation>
    <scope>NUCLEOTIDE SEQUENCE [LARGE SCALE GENOMIC DNA]</scope>
    <source>
        <strain evidence="6">JIC</strain>
    </source>
</reference>
<organism evidence="6 7">
    <name type="scientific">Saponaria officinalis</name>
    <name type="common">Common soapwort</name>
    <name type="synonym">Lychnis saponaria</name>
    <dbReference type="NCBI Taxonomy" id="3572"/>
    <lineage>
        <taxon>Eukaryota</taxon>
        <taxon>Viridiplantae</taxon>
        <taxon>Streptophyta</taxon>
        <taxon>Embryophyta</taxon>
        <taxon>Tracheophyta</taxon>
        <taxon>Spermatophyta</taxon>
        <taxon>Magnoliopsida</taxon>
        <taxon>eudicotyledons</taxon>
        <taxon>Gunneridae</taxon>
        <taxon>Pentapetalae</taxon>
        <taxon>Caryophyllales</taxon>
        <taxon>Caryophyllaceae</taxon>
        <taxon>Caryophylleae</taxon>
        <taxon>Saponaria</taxon>
    </lineage>
</organism>
<dbReference type="PROSITE" id="PS51473">
    <property type="entry name" value="GNK2"/>
    <property type="match status" value="2"/>
</dbReference>
<dbReference type="InterPro" id="IPR002902">
    <property type="entry name" value="GNK2"/>
</dbReference>
<feature type="chain" id="PRO_5043810926" description="Gnk2-homologous domain-containing protein" evidence="4">
    <location>
        <begin position="27"/>
        <end position="360"/>
    </location>
</feature>